<dbReference type="Proteomes" id="UP000070452">
    <property type="component" value="Unassembled WGS sequence"/>
</dbReference>
<feature type="domain" description="AAA" evidence="1">
    <location>
        <begin position="9"/>
        <end position="211"/>
    </location>
</feature>
<dbReference type="PANTHER" id="PTHR13696:SF52">
    <property type="entry name" value="PARA FAMILY PROTEIN CT_582"/>
    <property type="match status" value="1"/>
</dbReference>
<sequence>MGNEEKNGKIVSVINMKGGVGKTTLSIGLSDFLSDLNNCKVLLIDADPQFNSTQALLDNYKSKGYEDPSSEINYYSEIVLPAGKTIYKLFKPQVDMSQAYETPDKEEVIIDLKDNLDILCGDLNLVLVNKVSDHTFVKRIRNFVEDNELRKIYDYIIIDCPPTLTIYTDSALMASDFYLIPNRIDRYSIVGIGSLQKAVQNLIREERINLKCLGLIYTMVNKNLSPKQLKIKESFESKREVSDIDIFTSVTTTVNNIQFGAGGTLPTKYKSSKEDIEAIAIEFIDRIQKADQE</sequence>
<gene>
    <name evidence="2" type="ORF">AWT83_07620</name>
</gene>
<dbReference type="InterPro" id="IPR050678">
    <property type="entry name" value="DNA_Partitioning_ATPase"/>
</dbReference>
<accession>A0A132P7N9</accession>
<name>A0A132P7N9_ENTFC</name>
<reference evidence="2 3" key="1">
    <citation type="submission" date="2016-01" db="EMBL/GenBank/DDBJ databases">
        <title>Molecular Mechanisms for transfer of large genomic segments between Enterococcus faecium strains.</title>
        <authorList>
            <person name="Garcia-Solache M.A."/>
            <person name="Lebreton F."/>
            <person name="Mclaughlin R.E."/>
            <person name="Whiteaker J.D."/>
            <person name="Gilmore M.S."/>
            <person name="Rice L.B."/>
        </authorList>
    </citation>
    <scope>NUCLEOTIDE SEQUENCE [LARGE SCALE GENOMIC DNA]</scope>
    <source>
        <strain evidence="2 3">D344RRF x C68</strain>
    </source>
</reference>
<organism evidence="2 3">
    <name type="scientific">Enterococcus faecium</name>
    <name type="common">Streptococcus faecium</name>
    <dbReference type="NCBI Taxonomy" id="1352"/>
    <lineage>
        <taxon>Bacteria</taxon>
        <taxon>Bacillati</taxon>
        <taxon>Bacillota</taxon>
        <taxon>Bacilli</taxon>
        <taxon>Lactobacillales</taxon>
        <taxon>Enterococcaceae</taxon>
        <taxon>Enterococcus</taxon>
    </lineage>
</organism>
<proteinExistence type="predicted"/>
<dbReference type="RefSeq" id="WP_002317971.1">
    <property type="nucleotide sequence ID" value="NZ_BLAC01000001.1"/>
</dbReference>
<dbReference type="EMBL" id="LRHK01000001">
    <property type="protein sequence ID" value="KWX18341.1"/>
    <property type="molecule type" value="Genomic_DNA"/>
</dbReference>
<protein>
    <submittedName>
        <fullName evidence="2">Chromosome partitioning protein ParA</fullName>
    </submittedName>
</protein>
<dbReference type="InterPro" id="IPR027417">
    <property type="entry name" value="P-loop_NTPase"/>
</dbReference>
<dbReference type="Gene3D" id="3.40.50.300">
    <property type="entry name" value="P-loop containing nucleotide triphosphate hydrolases"/>
    <property type="match status" value="1"/>
</dbReference>
<evidence type="ECO:0000259" key="1">
    <source>
        <dbReference type="Pfam" id="PF13614"/>
    </source>
</evidence>
<dbReference type="Pfam" id="PF13614">
    <property type="entry name" value="AAA_31"/>
    <property type="match status" value="1"/>
</dbReference>
<dbReference type="InterPro" id="IPR025669">
    <property type="entry name" value="AAA_dom"/>
</dbReference>
<dbReference type="CDD" id="cd02042">
    <property type="entry name" value="ParAB_family"/>
    <property type="match status" value="1"/>
</dbReference>
<evidence type="ECO:0000313" key="3">
    <source>
        <dbReference type="Proteomes" id="UP000070452"/>
    </source>
</evidence>
<dbReference type="AlphaFoldDB" id="A0A132P7N9"/>
<evidence type="ECO:0000313" key="2">
    <source>
        <dbReference type="EMBL" id="KWX18341.1"/>
    </source>
</evidence>
<comment type="caution">
    <text evidence="2">The sequence shown here is derived from an EMBL/GenBank/DDBJ whole genome shotgun (WGS) entry which is preliminary data.</text>
</comment>
<dbReference type="SUPFAM" id="SSF52540">
    <property type="entry name" value="P-loop containing nucleoside triphosphate hydrolases"/>
    <property type="match status" value="1"/>
</dbReference>
<dbReference type="PANTHER" id="PTHR13696">
    <property type="entry name" value="P-LOOP CONTAINING NUCLEOSIDE TRIPHOSPHATE HYDROLASE"/>
    <property type="match status" value="1"/>
</dbReference>